<dbReference type="Proteomes" id="UP000092444">
    <property type="component" value="Unassembled WGS sequence"/>
</dbReference>
<protein>
    <recommendedName>
        <fullName evidence="11">Cysteine protease</fullName>
        <ecNumber evidence="11">3.4.22.-</ecNumber>
    </recommendedName>
</protein>
<reference evidence="13" key="1">
    <citation type="submission" date="2020-05" db="UniProtKB">
        <authorList>
            <consortium name="EnsemblMetazoa"/>
        </authorList>
    </citation>
    <scope>IDENTIFICATION</scope>
    <source>
        <strain evidence="13">Yale</strain>
    </source>
</reference>
<dbReference type="EnsemblMetazoa" id="GMOY002013-RA">
    <property type="protein sequence ID" value="GMOY002013-PA"/>
    <property type="gene ID" value="GMOY002013"/>
</dbReference>
<dbReference type="GO" id="GO:0019786">
    <property type="term" value="F:protein-phosphatidylethanolamide deconjugating activity"/>
    <property type="evidence" value="ECO:0007669"/>
    <property type="project" value="InterPro"/>
</dbReference>
<accession>A0A1B0FEE9</accession>
<keyword evidence="6 11" id="KW-0378">Hydrolase</keyword>
<dbReference type="AlphaFoldDB" id="A0A1B0FEE9"/>
<dbReference type="GO" id="GO:0000045">
    <property type="term" value="P:autophagosome assembly"/>
    <property type="evidence" value="ECO:0007669"/>
    <property type="project" value="TreeGrafter"/>
</dbReference>
<evidence type="ECO:0000256" key="2">
    <source>
        <dbReference type="ARBA" id="ARBA00010958"/>
    </source>
</evidence>
<keyword evidence="9 11" id="KW-0072">Autophagy</keyword>
<comment type="similarity">
    <text evidence="2 11">Belongs to the peptidase C54 family.</text>
</comment>
<evidence type="ECO:0000313" key="14">
    <source>
        <dbReference type="Proteomes" id="UP000092444"/>
    </source>
</evidence>
<organism evidence="13 14">
    <name type="scientific">Glossina morsitans morsitans</name>
    <name type="common">Savannah tsetse fly</name>
    <dbReference type="NCBI Taxonomy" id="37546"/>
    <lineage>
        <taxon>Eukaryota</taxon>
        <taxon>Metazoa</taxon>
        <taxon>Ecdysozoa</taxon>
        <taxon>Arthropoda</taxon>
        <taxon>Hexapoda</taxon>
        <taxon>Insecta</taxon>
        <taxon>Pterygota</taxon>
        <taxon>Neoptera</taxon>
        <taxon>Endopterygota</taxon>
        <taxon>Diptera</taxon>
        <taxon>Brachycera</taxon>
        <taxon>Muscomorpha</taxon>
        <taxon>Hippoboscoidea</taxon>
        <taxon>Glossinidae</taxon>
        <taxon>Glossina</taxon>
    </lineage>
</organism>
<evidence type="ECO:0000313" key="13">
    <source>
        <dbReference type="EnsemblMetazoa" id="GMOY002013-PA"/>
    </source>
</evidence>
<evidence type="ECO:0000256" key="11">
    <source>
        <dbReference type="RuleBase" id="RU363115"/>
    </source>
</evidence>
<dbReference type="GO" id="GO:0005737">
    <property type="term" value="C:cytoplasm"/>
    <property type="evidence" value="ECO:0007669"/>
    <property type="project" value="UniProtKB-SubCell"/>
</dbReference>
<evidence type="ECO:0000256" key="9">
    <source>
        <dbReference type="ARBA" id="ARBA00023006"/>
    </source>
</evidence>
<comment type="subcellular location">
    <subcellularLocation>
        <location evidence="1 11">Cytoplasm</location>
    </subcellularLocation>
</comment>
<dbReference type="EMBL" id="CCAG010001986">
    <property type="status" value="NOT_ANNOTATED_CDS"/>
    <property type="molecule type" value="Genomic_DNA"/>
</dbReference>
<dbReference type="GO" id="GO:0015031">
    <property type="term" value="P:protein transport"/>
    <property type="evidence" value="ECO:0007669"/>
    <property type="project" value="UniProtKB-KW"/>
</dbReference>
<dbReference type="InterPro" id="IPR038765">
    <property type="entry name" value="Papain-like_cys_pep_sf"/>
</dbReference>
<sequence length="616" mass="69515">MNYDDILSELTDEKLEFFQTSSKAAPEEAIEEEQAATIQTVCKTFIKSTPVQTSKSECSTPQRKVSTSSRLMSAFQQFYATGNSSVINGSNCTSSSAPTSHTPTKGVESKLLSMWQNVKYGWSGKLAKTNFSKEQPVWLLGRCYHRKCSPSASMETSAEMSISNTSGNNKNSSAHDTVQHFNNSSISNNFSNQKAPTSIYPIINLQQVEEIVVPQELGMDAAENQVAENLWEEGIEGFKRDFYTRIWMTYRREFPTMNGSNYTSDCGWGCMIRSGQMLFAQALLCHFLGRSWRYDPDTQLHSTYEDNMHKKIIKWFGDVSSKSSPFSIHTLVHLGEEMGKRPGDWYGPASVSYLLRQALKNAAQENADFDNLALYVAKDCTVYIGDIEAECCIPERTPKANVPWRKCEIQKTTEPKQQWKSLIILIPLRLGTEKLNPVYAHCLKLLLSTEYCIGIIGGRPKHSLYFVGFQEDKLIHLDPHYCQEMVDVNQENFALHSFHCKSPRKLKTAKMDPSCCIGFYCQNRIDFDSFVESVQLYLHPMRCASGTIDKILPTSQQMSNNIASSFTESSNTSMQPLQKALHEIKAEMNDTVLANMTTMQAATNDDDSETEEFVLL</sequence>
<dbReference type="GO" id="GO:0035973">
    <property type="term" value="P:aggrephagy"/>
    <property type="evidence" value="ECO:0007669"/>
    <property type="project" value="TreeGrafter"/>
</dbReference>
<dbReference type="GO" id="GO:0004197">
    <property type="term" value="F:cysteine-type endopeptidase activity"/>
    <property type="evidence" value="ECO:0007669"/>
    <property type="project" value="TreeGrafter"/>
</dbReference>
<evidence type="ECO:0000256" key="3">
    <source>
        <dbReference type="ARBA" id="ARBA00022448"/>
    </source>
</evidence>
<dbReference type="InterPro" id="IPR046792">
    <property type="entry name" value="Peptidase_C54_cat"/>
</dbReference>
<keyword evidence="8 11" id="KW-0653">Protein transport</keyword>
<evidence type="ECO:0000256" key="8">
    <source>
        <dbReference type="ARBA" id="ARBA00022927"/>
    </source>
</evidence>
<feature type="domain" description="Peptidase C54 catalytic" evidence="12">
    <location>
        <begin position="236"/>
        <end position="532"/>
    </location>
</feature>
<dbReference type="GO" id="GO:0000423">
    <property type="term" value="P:mitophagy"/>
    <property type="evidence" value="ECO:0007669"/>
    <property type="project" value="TreeGrafter"/>
</dbReference>
<keyword evidence="7" id="KW-0788">Thiol protease</keyword>
<evidence type="ECO:0000256" key="6">
    <source>
        <dbReference type="ARBA" id="ARBA00022801"/>
    </source>
</evidence>
<evidence type="ECO:0000259" key="12">
    <source>
        <dbReference type="Pfam" id="PF03416"/>
    </source>
</evidence>
<evidence type="ECO:0000256" key="7">
    <source>
        <dbReference type="ARBA" id="ARBA00022807"/>
    </source>
</evidence>
<keyword evidence="3" id="KW-0813">Transport</keyword>
<dbReference type="PANTHER" id="PTHR22624:SF52">
    <property type="entry name" value="CYSTEINE PROTEASE"/>
    <property type="match status" value="1"/>
</dbReference>
<keyword evidence="4 11" id="KW-0963">Cytoplasm</keyword>
<dbReference type="PANTHER" id="PTHR22624">
    <property type="entry name" value="CYSTEINE PROTEASE ATG4"/>
    <property type="match status" value="1"/>
</dbReference>
<dbReference type="GO" id="GO:0034727">
    <property type="term" value="P:piecemeal microautophagy of the nucleus"/>
    <property type="evidence" value="ECO:0007669"/>
    <property type="project" value="TreeGrafter"/>
</dbReference>
<keyword evidence="5 11" id="KW-0645">Protease</keyword>
<dbReference type="VEuPathDB" id="VectorBase:GMOY002013"/>
<dbReference type="GO" id="GO:0016485">
    <property type="term" value="P:protein processing"/>
    <property type="evidence" value="ECO:0007669"/>
    <property type="project" value="TreeGrafter"/>
</dbReference>
<evidence type="ECO:0000256" key="1">
    <source>
        <dbReference type="ARBA" id="ARBA00004496"/>
    </source>
</evidence>
<dbReference type="SUPFAM" id="SSF54001">
    <property type="entry name" value="Cysteine proteinases"/>
    <property type="match status" value="1"/>
</dbReference>
<name>A0A1B0FEE9_GLOMM</name>
<dbReference type="EC" id="3.4.22.-" evidence="11"/>
<comment type="catalytic activity">
    <reaction evidence="10">
        <text>[protein]-C-terminal L-amino acid-glycyl-phosphatidylethanolamide + H2O = [protein]-C-terminal L-amino acid-glycine + a 1,2-diacyl-sn-glycero-3-phosphoethanolamine</text>
        <dbReference type="Rhea" id="RHEA:67548"/>
        <dbReference type="Rhea" id="RHEA-COMP:17323"/>
        <dbReference type="Rhea" id="RHEA-COMP:17324"/>
        <dbReference type="ChEBI" id="CHEBI:15377"/>
        <dbReference type="ChEBI" id="CHEBI:64612"/>
        <dbReference type="ChEBI" id="CHEBI:172940"/>
        <dbReference type="ChEBI" id="CHEBI:172941"/>
    </reaction>
    <physiologicalReaction direction="left-to-right" evidence="10">
        <dbReference type="Rhea" id="RHEA:67549"/>
    </physiologicalReaction>
</comment>
<dbReference type="Pfam" id="PF03416">
    <property type="entry name" value="Peptidase_C54"/>
    <property type="match status" value="1"/>
</dbReference>
<evidence type="ECO:0000256" key="10">
    <source>
        <dbReference type="ARBA" id="ARBA00029362"/>
    </source>
</evidence>
<comment type="function">
    <text evidence="11">Cysteine protease that plays a key role in autophagy by mediating both proteolytic activation and delipidation of ATG8 family proteins.</text>
</comment>
<dbReference type="STRING" id="37546.A0A1B0FEE9"/>
<evidence type="ECO:0000256" key="4">
    <source>
        <dbReference type="ARBA" id="ARBA00022490"/>
    </source>
</evidence>
<dbReference type="InterPro" id="IPR005078">
    <property type="entry name" value="Peptidase_C54"/>
</dbReference>
<dbReference type="PhylomeDB" id="A0A1B0FEE9"/>
<keyword evidence="14" id="KW-1185">Reference proteome</keyword>
<proteinExistence type="inferred from homology"/>
<evidence type="ECO:0000256" key="5">
    <source>
        <dbReference type="ARBA" id="ARBA00022670"/>
    </source>
</evidence>